<feature type="transmembrane region" description="Helical" evidence="6">
    <location>
        <begin position="72"/>
        <end position="104"/>
    </location>
</feature>
<feature type="compositionally biased region" description="Basic and acidic residues" evidence="5">
    <location>
        <begin position="493"/>
        <end position="506"/>
    </location>
</feature>
<evidence type="ECO:0000313" key="8">
    <source>
        <dbReference type="Proteomes" id="UP000027920"/>
    </source>
</evidence>
<feature type="compositionally biased region" description="Polar residues" evidence="5">
    <location>
        <begin position="326"/>
        <end position="335"/>
    </location>
</feature>
<evidence type="ECO:0000256" key="1">
    <source>
        <dbReference type="ARBA" id="ARBA00004141"/>
    </source>
</evidence>
<feature type="compositionally biased region" description="Basic and acidic residues" evidence="5">
    <location>
        <begin position="343"/>
        <end position="365"/>
    </location>
</feature>
<gene>
    <name evidence="7" type="ORF">A1O9_01059</name>
</gene>
<evidence type="ECO:0000256" key="5">
    <source>
        <dbReference type="SAM" id="MobiDB-lite"/>
    </source>
</evidence>
<comment type="subcellular location">
    <subcellularLocation>
        <location evidence="1">Membrane</location>
        <topology evidence="1">Multi-pass membrane protein</topology>
    </subcellularLocation>
</comment>
<dbReference type="InterPro" id="IPR004895">
    <property type="entry name" value="Prenylated_rab_accept_PRA1"/>
</dbReference>
<dbReference type="RefSeq" id="XP_013265673.1">
    <property type="nucleotide sequence ID" value="XM_013410219.1"/>
</dbReference>
<feature type="compositionally biased region" description="Pro residues" evidence="5">
    <location>
        <begin position="174"/>
        <end position="184"/>
    </location>
</feature>
<keyword evidence="8" id="KW-1185">Reference proteome</keyword>
<dbReference type="EMBL" id="AMGV01000001">
    <property type="protein sequence ID" value="KEF63083.1"/>
    <property type="molecule type" value="Genomic_DNA"/>
</dbReference>
<feature type="compositionally biased region" description="Acidic residues" evidence="5">
    <location>
        <begin position="587"/>
        <end position="601"/>
    </location>
</feature>
<accession>A0A072PUP1</accession>
<sequence length="644" mass="72281">MARISIPLDAITSRLNLSDRFSSVRSQSIASRFANIKPISEFLDLKRLSKPNNFGEVQSRVNYNLSHFSSNYAVVFVMLSVYSLLTNLWLLFDIILVVGGMWAIGKLGGNDLEIGTLRVTSSQLYTGLACIAVPVAFISSPITTFLWLIGATGTYRECFFRGGGLGGRPRTPYDLPPWGRPPGGRPGRRNDRQRDLRRSWAYDDRVEELDTDDDISQGVELDQDYGDKRFVSDELRFTGIDLGSGGLRRRRSGDKYNDFTPSEDEDDYNPNSSLVPRQELQMVYKDKEDMLVERALERIARARALGKANVKLSRAEIDALDRSERNQNPPRSSAAPQMVAPKSKKEAPIKRKPVEVRKMTGRNDNKSASNSPRRKPFETRDRGPSIASNTSSRGEREDPVAAYQGYPVDQEYSHVGRRLPYPQGHYFAVPRHAESSRQGHRTNSTQSLRQQQQLQQQIQQAPPYQHPYFATRYASNPDAIYSQRPGSNSSRASRPDPSEPDWEPRARSTSSLVNVPLDQLPYQTSTSRAPRFDPSDPRYASPQRRVASGPPLAHQHSPVTYRRPQDELFLPNDSDDVMRYLAPSGSEQEDDDDDSDYDEGVQVDVSERPGGDYAIQTRSATASNTGNKGKNGTSKKAAGKARRR</sequence>
<dbReference type="VEuPathDB" id="FungiDB:A1O9_01059"/>
<dbReference type="GO" id="GO:0016020">
    <property type="term" value="C:membrane"/>
    <property type="evidence" value="ECO:0007669"/>
    <property type="project" value="UniProtKB-SubCell"/>
</dbReference>
<feature type="region of interest" description="Disordered" evidence="5">
    <location>
        <begin position="319"/>
        <end position="644"/>
    </location>
</feature>
<dbReference type="GO" id="GO:0005794">
    <property type="term" value="C:Golgi apparatus"/>
    <property type="evidence" value="ECO:0007669"/>
    <property type="project" value="TreeGrafter"/>
</dbReference>
<feature type="transmembrane region" description="Helical" evidence="6">
    <location>
        <begin position="124"/>
        <end position="149"/>
    </location>
</feature>
<evidence type="ECO:0008006" key="9">
    <source>
        <dbReference type="Google" id="ProtNLM"/>
    </source>
</evidence>
<keyword evidence="3 6" id="KW-1133">Transmembrane helix</keyword>
<keyword evidence="2 6" id="KW-0812">Transmembrane</keyword>
<dbReference type="GeneID" id="25276007"/>
<dbReference type="PANTHER" id="PTHR19317">
    <property type="entry name" value="PRENYLATED RAB ACCEPTOR 1-RELATED"/>
    <property type="match status" value="1"/>
</dbReference>
<evidence type="ECO:0000256" key="4">
    <source>
        <dbReference type="ARBA" id="ARBA00023136"/>
    </source>
</evidence>
<evidence type="ECO:0000256" key="6">
    <source>
        <dbReference type="SAM" id="Phobius"/>
    </source>
</evidence>
<feature type="compositionally biased region" description="Low complexity" evidence="5">
    <location>
        <begin position="446"/>
        <end position="460"/>
    </location>
</feature>
<organism evidence="7 8">
    <name type="scientific">Exophiala aquamarina CBS 119918</name>
    <dbReference type="NCBI Taxonomy" id="1182545"/>
    <lineage>
        <taxon>Eukaryota</taxon>
        <taxon>Fungi</taxon>
        <taxon>Dikarya</taxon>
        <taxon>Ascomycota</taxon>
        <taxon>Pezizomycotina</taxon>
        <taxon>Eurotiomycetes</taxon>
        <taxon>Chaetothyriomycetidae</taxon>
        <taxon>Chaetothyriales</taxon>
        <taxon>Herpotrichiellaceae</taxon>
        <taxon>Exophiala</taxon>
    </lineage>
</organism>
<dbReference type="Proteomes" id="UP000027920">
    <property type="component" value="Unassembled WGS sequence"/>
</dbReference>
<dbReference type="HOGENOM" id="CLU_020822_2_0_1"/>
<feature type="region of interest" description="Disordered" evidence="5">
    <location>
        <begin position="171"/>
        <end position="196"/>
    </location>
</feature>
<dbReference type="AlphaFoldDB" id="A0A072PUP1"/>
<reference evidence="7 8" key="1">
    <citation type="submission" date="2013-03" db="EMBL/GenBank/DDBJ databases">
        <title>The Genome Sequence of Exophiala aquamarina CBS 119918.</title>
        <authorList>
            <consortium name="The Broad Institute Genomics Platform"/>
            <person name="Cuomo C."/>
            <person name="de Hoog S."/>
            <person name="Gorbushina A."/>
            <person name="Walker B."/>
            <person name="Young S.K."/>
            <person name="Zeng Q."/>
            <person name="Gargeya S."/>
            <person name="Fitzgerald M."/>
            <person name="Haas B."/>
            <person name="Abouelleil A."/>
            <person name="Allen A.W."/>
            <person name="Alvarado L."/>
            <person name="Arachchi H.M."/>
            <person name="Berlin A.M."/>
            <person name="Chapman S.B."/>
            <person name="Gainer-Dewar J."/>
            <person name="Goldberg J."/>
            <person name="Griggs A."/>
            <person name="Gujja S."/>
            <person name="Hansen M."/>
            <person name="Howarth C."/>
            <person name="Imamovic A."/>
            <person name="Ireland A."/>
            <person name="Larimer J."/>
            <person name="McCowan C."/>
            <person name="Murphy C."/>
            <person name="Pearson M."/>
            <person name="Poon T.W."/>
            <person name="Priest M."/>
            <person name="Roberts A."/>
            <person name="Saif S."/>
            <person name="Shea T."/>
            <person name="Sisk P."/>
            <person name="Sykes S."/>
            <person name="Wortman J."/>
            <person name="Nusbaum C."/>
            <person name="Birren B."/>
        </authorList>
    </citation>
    <scope>NUCLEOTIDE SEQUENCE [LARGE SCALE GENOMIC DNA]</scope>
    <source>
        <strain evidence="7 8">CBS 119918</strain>
    </source>
</reference>
<dbReference type="Pfam" id="PF03208">
    <property type="entry name" value="PRA1"/>
    <property type="match status" value="1"/>
</dbReference>
<proteinExistence type="predicted"/>
<dbReference type="OrthoDB" id="63113at2759"/>
<dbReference type="STRING" id="1182545.A0A072PUP1"/>
<comment type="caution">
    <text evidence="7">The sequence shown here is derived from an EMBL/GenBank/DDBJ whole genome shotgun (WGS) entry which is preliminary data.</text>
</comment>
<dbReference type="PANTHER" id="PTHR19317:SF0">
    <property type="entry name" value="PRENYLATED RAB ACCEPTOR PROTEIN 1"/>
    <property type="match status" value="1"/>
</dbReference>
<keyword evidence="4 6" id="KW-0472">Membrane</keyword>
<protein>
    <recommendedName>
        <fullName evidence="9">Prenylated Rab acceptor 1</fullName>
    </recommendedName>
</protein>
<name>A0A072PUP1_9EURO</name>
<feature type="compositionally biased region" description="Low complexity" evidence="5">
    <location>
        <begin position="621"/>
        <end position="636"/>
    </location>
</feature>
<evidence type="ECO:0000256" key="2">
    <source>
        <dbReference type="ARBA" id="ARBA00022692"/>
    </source>
</evidence>
<feature type="region of interest" description="Disordered" evidence="5">
    <location>
        <begin position="247"/>
        <end position="273"/>
    </location>
</feature>
<evidence type="ECO:0000256" key="3">
    <source>
        <dbReference type="ARBA" id="ARBA00022989"/>
    </source>
</evidence>
<evidence type="ECO:0000313" key="7">
    <source>
        <dbReference type="EMBL" id="KEF63083.1"/>
    </source>
</evidence>